<evidence type="ECO:0000256" key="1">
    <source>
        <dbReference type="ARBA" id="ARBA00004651"/>
    </source>
</evidence>
<dbReference type="HOGENOM" id="CLU_016047_14_1_9"/>
<dbReference type="PROSITE" id="PS50928">
    <property type="entry name" value="ABC_TM1"/>
    <property type="match status" value="1"/>
</dbReference>
<feature type="domain" description="ABC transmembrane type-1" evidence="8">
    <location>
        <begin position="50"/>
        <end position="251"/>
    </location>
</feature>
<evidence type="ECO:0000313" key="9">
    <source>
        <dbReference type="EMBL" id="ADL12861.1"/>
    </source>
</evidence>
<accession>D9QQS0</accession>
<dbReference type="InterPro" id="IPR000515">
    <property type="entry name" value="MetI-like"/>
</dbReference>
<name>D9QQS0_ACEAZ</name>
<feature type="transmembrane region" description="Helical" evidence="7">
    <location>
        <begin position="52"/>
        <end position="76"/>
    </location>
</feature>
<sequence length="262" mass="28581">MNRSGFKLILSLFSILLLFFILAPLTKLLTGSSAELVLTTLQEQKVYNSLLITFKASLVATVITLILGIPLAYLLARGDFPGKALVEGIINLPVIIPHTAAGIALLTVFGSQFFGGKFFSKLGIEFVSEFPGVVIGMMFVSLPFLINEAKEGFRSIDERLEKVSRTLGATPAQTFFKVALPLNLNHIISGSVMMWGRGLSEFGAVVILAYHPMTAPILIYERFTSYGLKYSKPIAIVMVLVTLSIFVGLRLLHNRGGRGIND</sequence>
<dbReference type="STRING" id="574087.Acear_1348"/>
<dbReference type="PANTHER" id="PTHR30183">
    <property type="entry name" value="MOLYBDENUM TRANSPORT SYSTEM PERMEASE PROTEIN MODB"/>
    <property type="match status" value="1"/>
</dbReference>
<dbReference type="eggNOG" id="COG0555">
    <property type="taxonomic scope" value="Bacteria"/>
</dbReference>
<keyword evidence="4 7" id="KW-0812">Transmembrane</keyword>
<comment type="subcellular location">
    <subcellularLocation>
        <location evidence="1 7">Cell membrane</location>
        <topology evidence="1 7">Multi-pass membrane protein</topology>
    </subcellularLocation>
</comment>
<evidence type="ECO:0000256" key="7">
    <source>
        <dbReference type="RuleBase" id="RU363032"/>
    </source>
</evidence>
<dbReference type="AlphaFoldDB" id="D9QQS0"/>
<organism evidence="9 10">
    <name type="scientific">Acetohalobium arabaticum (strain ATCC 49924 / DSM 5501 / Z-7288)</name>
    <dbReference type="NCBI Taxonomy" id="574087"/>
    <lineage>
        <taxon>Bacteria</taxon>
        <taxon>Bacillati</taxon>
        <taxon>Bacillota</taxon>
        <taxon>Clostridia</taxon>
        <taxon>Halanaerobiales</taxon>
        <taxon>Halobacteroidaceae</taxon>
        <taxon>Acetohalobium</taxon>
    </lineage>
</organism>
<evidence type="ECO:0000259" key="8">
    <source>
        <dbReference type="PROSITE" id="PS50928"/>
    </source>
</evidence>
<gene>
    <name evidence="9" type="ordered locus">Acear_1348</name>
</gene>
<dbReference type="GO" id="GO:0005886">
    <property type="term" value="C:plasma membrane"/>
    <property type="evidence" value="ECO:0007669"/>
    <property type="project" value="UniProtKB-SubCell"/>
</dbReference>
<evidence type="ECO:0000256" key="3">
    <source>
        <dbReference type="ARBA" id="ARBA00022475"/>
    </source>
</evidence>
<keyword evidence="6 7" id="KW-0472">Membrane</keyword>
<dbReference type="RefSeq" id="WP_013278307.1">
    <property type="nucleotide sequence ID" value="NC_014378.1"/>
</dbReference>
<feature type="transmembrane region" description="Helical" evidence="7">
    <location>
        <begin position="202"/>
        <end position="220"/>
    </location>
</feature>
<evidence type="ECO:0000256" key="6">
    <source>
        <dbReference type="ARBA" id="ARBA00023136"/>
    </source>
</evidence>
<evidence type="ECO:0000256" key="4">
    <source>
        <dbReference type="ARBA" id="ARBA00022692"/>
    </source>
</evidence>
<feature type="transmembrane region" description="Helical" evidence="7">
    <location>
        <begin position="88"/>
        <end position="114"/>
    </location>
</feature>
<dbReference type="KEGG" id="aar:Acear_1348"/>
<keyword evidence="3" id="KW-1003">Cell membrane</keyword>
<keyword evidence="10" id="KW-1185">Reference proteome</keyword>
<evidence type="ECO:0000256" key="2">
    <source>
        <dbReference type="ARBA" id="ARBA00022448"/>
    </source>
</evidence>
<dbReference type="EMBL" id="CP002105">
    <property type="protein sequence ID" value="ADL12861.1"/>
    <property type="molecule type" value="Genomic_DNA"/>
</dbReference>
<keyword evidence="5 7" id="KW-1133">Transmembrane helix</keyword>
<proteinExistence type="inferred from homology"/>
<dbReference type="SUPFAM" id="SSF161098">
    <property type="entry name" value="MetI-like"/>
    <property type="match status" value="1"/>
</dbReference>
<dbReference type="CDD" id="cd06261">
    <property type="entry name" value="TM_PBP2"/>
    <property type="match status" value="1"/>
</dbReference>
<comment type="similarity">
    <text evidence="7">Belongs to the binding-protein-dependent transport system permease family.</text>
</comment>
<dbReference type="Pfam" id="PF00528">
    <property type="entry name" value="BPD_transp_1"/>
    <property type="match status" value="1"/>
</dbReference>
<dbReference type="Proteomes" id="UP000001661">
    <property type="component" value="Chromosome"/>
</dbReference>
<protein>
    <submittedName>
        <fullName evidence="9">Binding-protein-dependent transport systems inner membrane component</fullName>
    </submittedName>
</protein>
<evidence type="ECO:0000313" key="10">
    <source>
        <dbReference type="Proteomes" id="UP000001661"/>
    </source>
</evidence>
<dbReference type="Gene3D" id="1.10.3720.10">
    <property type="entry name" value="MetI-like"/>
    <property type="match status" value="1"/>
</dbReference>
<feature type="transmembrane region" description="Helical" evidence="7">
    <location>
        <begin position="126"/>
        <end position="146"/>
    </location>
</feature>
<dbReference type="PANTHER" id="PTHR30183:SF3">
    <property type="entry name" value="MOLYBDENUM TRANSPORT SYSTEM PERMEASE PROTEIN MODB"/>
    <property type="match status" value="1"/>
</dbReference>
<keyword evidence="2 7" id="KW-0813">Transport</keyword>
<dbReference type="OrthoDB" id="9795403at2"/>
<reference evidence="9 10" key="1">
    <citation type="journal article" date="2010" name="Stand. Genomic Sci.">
        <title>Complete genome sequence of Acetohalobium arabaticum type strain (Z-7288).</title>
        <authorList>
            <person name="Sikorski J."/>
            <person name="Lapidus A."/>
            <person name="Chertkov O."/>
            <person name="Lucas S."/>
            <person name="Copeland A."/>
            <person name="Glavina Del Rio T."/>
            <person name="Nolan M."/>
            <person name="Tice H."/>
            <person name="Cheng J.F."/>
            <person name="Han C."/>
            <person name="Brambilla E."/>
            <person name="Pitluck S."/>
            <person name="Liolios K."/>
            <person name="Ivanova N."/>
            <person name="Mavromatis K."/>
            <person name="Mikhailova N."/>
            <person name="Pati A."/>
            <person name="Bruce D."/>
            <person name="Detter C."/>
            <person name="Tapia R."/>
            <person name="Goodwin L."/>
            <person name="Chen A."/>
            <person name="Palaniappan K."/>
            <person name="Land M."/>
            <person name="Hauser L."/>
            <person name="Chang Y.J."/>
            <person name="Jeffries C.D."/>
            <person name="Rohde M."/>
            <person name="Goker M."/>
            <person name="Spring S."/>
            <person name="Woyke T."/>
            <person name="Bristow J."/>
            <person name="Eisen J.A."/>
            <person name="Markowitz V."/>
            <person name="Hugenholtz P."/>
            <person name="Kyrpides N.C."/>
            <person name="Klenk H.P."/>
        </authorList>
    </citation>
    <scope>NUCLEOTIDE SEQUENCE [LARGE SCALE GENOMIC DNA]</scope>
    <source>
        <strain evidence="10">ATCC 49924 / DSM 5501 / Z-7288</strain>
    </source>
</reference>
<dbReference type="InterPro" id="IPR035906">
    <property type="entry name" value="MetI-like_sf"/>
</dbReference>
<evidence type="ECO:0000256" key="5">
    <source>
        <dbReference type="ARBA" id="ARBA00022989"/>
    </source>
</evidence>
<feature type="transmembrane region" description="Helical" evidence="7">
    <location>
        <begin position="232"/>
        <end position="252"/>
    </location>
</feature>
<dbReference type="GO" id="GO:0055085">
    <property type="term" value="P:transmembrane transport"/>
    <property type="evidence" value="ECO:0007669"/>
    <property type="project" value="InterPro"/>
</dbReference>